<comment type="caution">
    <text evidence="1">The sequence shown here is derived from an EMBL/GenBank/DDBJ whole genome shotgun (WGS) entry which is preliminary data.</text>
</comment>
<proteinExistence type="predicted"/>
<gene>
    <name evidence="1" type="ORF">FNV43_RR04302</name>
</gene>
<reference evidence="1" key="1">
    <citation type="submission" date="2020-03" db="EMBL/GenBank/DDBJ databases">
        <title>A high-quality chromosome-level genome assembly of a woody plant with both climbing and erect habits, Rhamnella rubrinervis.</title>
        <authorList>
            <person name="Lu Z."/>
            <person name="Yang Y."/>
            <person name="Zhu X."/>
            <person name="Sun Y."/>
        </authorList>
    </citation>
    <scope>NUCLEOTIDE SEQUENCE</scope>
    <source>
        <strain evidence="1">BYM</strain>
        <tissue evidence="1">Leaf</tissue>
    </source>
</reference>
<organism evidence="1 2">
    <name type="scientific">Rhamnella rubrinervis</name>
    <dbReference type="NCBI Taxonomy" id="2594499"/>
    <lineage>
        <taxon>Eukaryota</taxon>
        <taxon>Viridiplantae</taxon>
        <taxon>Streptophyta</taxon>
        <taxon>Embryophyta</taxon>
        <taxon>Tracheophyta</taxon>
        <taxon>Spermatophyta</taxon>
        <taxon>Magnoliopsida</taxon>
        <taxon>eudicotyledons</taxon>
        <taxon>Gunneridae</taxon>
        <taxon>Pentapetalae</taxon>
        <taxon>rosids</taxon>
        <taxon>fabids</taxon>
        <taxon>Rosales</taxon>
        <taxon>Rhamnaceae</taxon>
        <taxon>rhamnoid group</taxon>
        <taxon>Rhamneae</taxon>
        <taxon>Rhamnella</taxon>
    </lineage>
</organism>
<evidence type="ECO:0000313" key="1">
    <source>
        <dbReference type="EMBL" id="KAF3453861.1"/>
    </source>
</evidence>
<name>A0A8K0MPG0_9ROSA</name>
<accession>A0A8K0MPG0</accession>
<evidence type="ECO:0000313" key="2">
    <source>
        <dbReference type="Proteomes" id="UP000796880"/>
    </source>
</evidence>
<sequence length="95" mass="10368">MSVAARSTSLDLVAAPSKTNFDTEMGKSVRITSESVQNTLNHTTIPRQITSWADAFGDLDEELGDDADDIVEDEWPPLQGEVLQNPQMSSMVPSM</sequence>
<dbReference type="EMBL" id="VOIH02000002">
    <property type="protein sequence ID" value="KAF3453861.1"/>
    <property type="molecule type" value="Genomic_DNA"/>
</dbReference>
<dbReference type="AlphaFoldDB" id="A0A8K0MPG0"/>
<dbReference type="Proteomes" id="UP000796880">
    <property type="component" value="Unassembled WGS sequence"/>
</dbReference>
<protein>
    <submittedName>
        <fullName evidence="1">Uncharacterized protein</fullName>
    </submittedName>
</protein>
<keyword evidence="2" id="KW-1185">Reference proteome</keyword>